<evidence type="ECO:0008006" key="3">
    <source>
        <dbReference type="Google" id="ProtNLM"/>
    </source>
</evidence>
<dbReference type="AlphaFoldDB" id="G2JAN9"/>
<sequence length="94" mass="10382">MRNLPCKHVQVDEVWAFCYAKQKNVVTARKAVEGAGDIWTGTAICADTKLIPSWAVGNRDAETAKPFIEDLASRLKNKIQLTSDGLKAYIEACK</sequence>
<protein>
    <recommendedName>
        <fullName evidence="3">Transposase</fullName>
    </recommendedName>
</protein>
<dbReference type="eggNOG" id="COG1662">
    <property type="taxonomic scope" value="Bacteria"/>
</dbReference>
<accession>G2JAN9</accession>
<evidence type="ECO:0000313" key="2">
    <source>
        <dbReference type="Proteomes" id="UP000054051"/>
    </source>
</evidence>
<reference evidence="1 2" key="1">
    <citation type="submission" date="2011-08" db="EMBL/GenBank/DDBJ databases">
        <title>The genome of the obligate endobacterium of an arbuscular mycorrhizal fungus reveals an interphylum network of nutritional interactions.</title>
        <authorList>
            <person name="Ghignone S."/>
            <person name="Salvioli A."/>
            <person name="Anca I."/>
            <person name="Lumini E."/>
            <person name="Ortu G."/>
            <person name="Petiti L."/>
            <person name="Cruveiller S."/>
            <person name="Bianciotto V."/>
            <person name="Piffanelli P."/>
            <person name="Lanfranco L."/>
            <person name="Bonfante P."/>
        </authorList>
    </citation>
    <scope>NUCLEOTIDE SEQUENCE [LARGE SCALE GENOMIC DNA]</scope>
    <source>
        <strain evidence="1 2">BEG34</strain>
    </source>
</reference>
<evidence type="ECO:0000313" key="1">
    <source>
        <dbReference type="EMBL" id="CCD29841.1"/>
    </source>
</evidence>
<organism evidence="1 2">
    <name type="scientific">Candidatus Glomeribacter gigasporarum BEG34</name>
    <dbReference type="NCBI Taxonomy" id="1070319"/>
    <lineage>
        <taxon>Bacteria</taxon>
        <taxon>Pseudomonadati</taxon>
        <taxon>Pseudomonadota</taxon>
        <taxon>Betaproteobacteria</taxon>
        <taxon>Burkholderiales</taxon>
        <taxon>Burkholderiaceae</taxon>
        <taxon>Candidatus Glomeribacter</taxon>
    </lineage>
</organism>
<dbReference type="Proteomes" id="UP000054051">
    <property type="component" value="Unassembled WGS sequence"/>
</dbReference>
<dbReference type="EMBL" id="CAFB01000049">
    <property type="protein sequence ID" value="CCD29841.1"/>
    <property type="molecule type" value="Genomic_DNA"/>
</dbReference>
<proteinExistence type="predicted"/>
<comment type="caution">
    <text evidence="1">The sequence shown here is derived from an EMBL/GenBank/DDBJ whole genome shotgun (WGS) entry which is preliminary data.</text>
</comment>
<gene>
    <name evidence="1" type="ORF">CAGGBEG34_310012</name>
</gene>
<name>G2JAN9_9BURK</name>
<keyword evidence="2" id="KW-1185">Reference proteome</keyword>